<dbReference type="GO" id="GO:0007015">
    <property type="term" value="P:actin filament organization"/>
    <property type="evidence" value="ECO:0007669"/>
    <property type="project" value="TreeGrafter"/>
</dbReference>
<dbReference type="SUPFAM" id="SSF47576">
    <property type="entry name" value="Calponin-homology domain, CH-domain"/>
    <property type="match status" value="1"/>
</dbReference>
<organism evidence="2 3">
    <name type="scientific">Nannochloropsis gaditana</name>
    <dbReference type="NCBI Taxonomy" id="72520"/>
    <lineage>
        <taxon>Eukaryota</taxon>
        <taxon>Sar</taxon>
        <taxon>Stramenopiles</taxon>
        <taxon>Ochrophyta</taxon>
        <taxon>Eustigmatophyceae</taxon>
        <taxon>Eustigmatales</taxon>
        <taxon>Monodopsidaceae</taxon>
        <taxon>Nannochloropsis</taxon>
    </lineage>
</organism>
<feature type="domain" description="Calponin-homology (CH)" evidence="1">
    <location>
        <begin position="6"/>
        <end position="112"/>
    </location>
</feature>
<reference evidence="2 3" key="1">
    <citation type="journal article" date="2014" name="Mol. Plant">
        <title>Chromosome Scale Genome Assembly and Transcriptome Profiling of Nannochloropsis gaditana in Nitrogen Depletion.</title>
        <authorList>
            <person name="Corteggiani Carpinelli E."/>
            <person name="Telatin A."/>
            <person name="Vitulo N."/>
            <person name="Forcato C."/>
            <person name="D'Angelo M."/>
            <person name="Schiavon R."/>
            <person name="Vezzi A."/>
            <person name="Giacometti G.M."/>
            <person name="Morosinotto T."/>
            <person name="Valle G."/>
        </authorList>
    </citation>
    <scope>NUCLEOTIDE SEQUENCE [LARGE SCALE GENOMIC DNA]</scope>
    <source>
        <strain evidence="2 3">B-31</strain>
    </source>
</reference>
<dbReference type="Pfam" id="PF00307">
    <property type="entry name" value="CH"/>
    <property type="match status" value="1"/>
</dbReference>
<accession>W7TCR7</accession>
<evidence type="ECO:0000313" key="3">
    <source>
        <dbReference type="Proteomes" id="UP000019335"/>
    </source>
</evidence>
<comment type="caution">
    <text evidence="2">The sequence shown here is derived from an EMBL/GenBank/DDBJ whole genome shotgun (WGS) entry which is preliminary data.</text>
</comment>
<keyword evidence="3" id="KW-1185">Reference proteome</keyword>
<sequence length="207" mass="22819">MERYDKNLEEEVQQWIEGVLKEPFPEDLTFAEALRDGTRLCRLMNEIQPGSVKKINSSTMMFKQMENISLFLAACRTLGVPSFDCFETNDLFQVKNMQGVLRCLDSLGRTVQAKCPSFAGPHLGAKMATKNERNFDPALLKASKAAVNKLNMGSAGYMERKSCDISTSVTFGNEHGRGDSGNLNTFLTPEGTQCVVQDQSVAGTGQC</sequence>
<evidence type="ECO:0000259" key="1">
    <source>
        <dbReference type="PROSITE" id="PS50021"/>
    </source>
</evidence>
<dbReference type="GO" id="GO:0015629">
    <property type="term" value="C:actin cytoskeleton"/>
    <property type="evidence" value="ECO:0007669"/>
    <property type="project" value="TreeGrafter"/>
</dbReference>
<dbReference type="PROSITE" id="PS50021">
    <property type="entry name" value="CH"/>
    <property type="match status" value="1"/>
</dbReference>
<dbReference type="InterPro" id="IPR050606">
    <property type="entry name" value="Calponin-like"/>
</dbReference>
<dbReference type="OrthoDB" id="21595at2759"/>
<dbReference type="GO" id="GO:0051015">
    <property type="term" value="F:actin filament binding"/>
    <property type="evidence" value="ECO:0007669"/>
    <property type="project" value="TreeGrafter"/>
</dbReference>
<evidence type="ECO:0000313" key="2">
    <source>
        <dbReference type="EMBL" id="EWM24002.1"/>
    </source>
</evidence>
<dbReference type="PANTHER" id="PTHR47385">
    <property type="entry name" value="CALPONIN"/>
    <property type="match status" value="1"/>
</dbReference>
<dbReference type="InterPro" id="IPR036872">
    <property type="entry name" value="CH_dom_sf"/>
</dbReference>
<dbReference type="InterPro" id="IPR003096">
    <property type="entry name" value="SM22_calponin"/>
</dbReference>
<dbReference type="EMBL" id="AZIL01001410">
    <property type="protein sequence ID" value="EWM24002.1"/>
    <property type="molecule type" value="Genomic_DNA"/>
</dbReference>
<dbReference type="PANTHER" id="PTHR47385:SF14">
    <property type="entry name" value="TRANSGELIN"/>
    <property type="match status" value="1"/>
</dbReference>
<dbReference type="Proteomes" id="UP000019335">
    <property type="component" value="Chromosome 15"/>
</dbReference>
<dbReference type="AlphaFoldDB" id="W7TCR7"/>
<dbReference type="SMART" id="SM00033">
    <property type="entry name" value="CH"/>
    <property type="match status" value="1"/>
</dbReference>
<protein>
    <submittedName>
        <fullName evidence="2">Muscular protein 20</fullName>
    </submittedName>
</protein>
<dbReference type="InterPro" id="IPR001715">
    <property type="entry name" value="CH_dom"/>
</dbReference>
<gene>
    <name evidence="2" type="ORF">Naga_100040g40</name>
</gene>
<dbReference type="PRINTS" id="PR00888">
    <property type="entry name" value="SM22CALPONIN"/>
</dbReference>
<dbReference type="Gene3D" id="1.10.418.10">
    <property type="entry name" value="Calponin-like domain"/>
    <property type="match status" value="1"/>
</dbReference>
<name>W7TCR7_9STRA</name>
<proteinExistence type="predicted"/>